<evidence type="ECO:0000256" key="1">
    <source>
        <dbReference type="SAM" id="SignalP"/>
    </source>
</evidence>
<dbReference type="Proteomes" id="UP001501204">
    <property type="component" value="Unassembled WGS sequence"/>
</dbReference>
<sequence>MNPVRKSVATVAAAGVLLGGGMAMPAYAAQQDGLINVVVIDDNNEILSNNNVAIGVAAQIAANVCGVKVGPLAVLGRAVDRSGQTDVICEATPEQDGVVFNQNQ</sequence>
<keyword evidence="3" id="KW-1185">Reference proteome</keyword>
<protein>
    <submittedName>
        <fullName evidence="2">Uncharacterized protein</fullName>
    </submittedName>
</protein>
<evidence type="ECO:0000313" key="2">
    <source>
        <dbReference type="EMBL" id="GAA1758539.1"/>
    </source>
</evidence>
<dbReference type="EMBL" id="BAAAOA010000017">
    <property type="protein sequence ID" value="GAA1758539.1"/>
    <property type="molecule type" value="Genomic_DNA"/>
</dbReference>
<feature type="chain" id="PRO_5045587100" evidence="1">
    <location>
        <begin position="29"/>
        <end position="104"/>
    </location>
</feature>
<keyword evidence="1" id="KW-0732">Signal</keyword>
<name>A0ABN2KKJ2_9MICC</name>
<organism evidence="2 3">
    <name type="scientific">Kocuria aegyptia</name>
    <dbReference type="NCBI Taxonomy" id="330943"/>
    <lineage>
        <taxon>Bacteria</taxon>
        <taxon>Bacillati</taxon>
        <taxon>Actinomycetota</taxon>
        <taxon>Actinomycetes</taxon>
        <taxon>Micrococcales</taxon>
        <taxon>Micrococcaceae</taxon>
        <taxon>Kocuria</taxon>
    </lineage>
</organism>
<dbReference type="RefSeq" id="WP_344121590.1">
    <property type="nucleotide sequence ID" value="NZ_BAAAOA010000017.1"/>
</dbReference>
<accession>A0ABN2KKJ2</accession>
<feature type="signal peptide" evidence="1">
    <location>
        <begin position="1"/>
        <end position="28"/>
    </location>
</feature>
<gene>
    <name evidence="2" type="ORF">GCM10009767_17230</name>
</gene>
<proteinExistence type="predicted"/>
<reference evidence="2 3" key="1">
    <citation type="journal article" date="2019" name="Int. J. Syst. Evol. Microbiol.">
        <title>The Global Catalogue of Microorganisms (GCM) 10K type strain sequencing project: providing services to taxonomists for standard genome sequencing and annotation.</title>
        <authorList>
            <consortium name="The Broad Institute Genomics Platform"/>
            <consortium name="The Broad Institute Genome Sequencing Center for Infectious Disease"/>
            <person name="Wu L."/>
            <person name="Ma J."/>
        </authorList>
    </citation>
    <scope>NUCLEOTIDE SEQUENCE [LARGE SCALE GENOMIC DNA]</scope>
    <source>
        <strain evidence="2 3">JCM 14735</strain>
    </source>
</reference>
<comment type="caution">
    <text evidence="2">The sequence shown here is derived from an EMBL/GenBank/DDBJ whole genome shotgun (WGS) entry which is preliminary data.</text>
</comment>
<evidence type="ECO:0000313" key="3">
    <source>
        <dbReference type="Proteomes" id="UP001501204"/>
    </source>
</evidence>